<dbReference type="RefSeq" id="WP_058379740.1">
    <property type="nucleotide sequence ID" value="NZ_CP013480.3"/>
</dbReference>
<evidence type="ECO:0000313" key="2">
    <source>
        <dbReference type="EMBL" id="ALS62885.1"/>
    </source>
</evidence>
<dbReference type="EMBL" id="CP013480">
    <property type="protein sequence ID" value="ALS62885.1"/>
    <property type="molecule type" value="Genomic_DNA"/>
</dbReference>
<keyword evidence="3" id="KW-1185">Reference proteome</keyword>
<dbReference type="Proteomes" id="UP000060277">
    <property type="component" value="Chromosome"/>
</dbReference>
<dbReference type="InterPro" id="IPR007048">
    <property type="entry name" value="IraD/Gp25-like"/>
</dbReference>
<feature type="domain" description="IraD/Gp25-like" evidence="1">
    <location>
        <begin position="32"/>
        <end position="114"/>
    </location>
</feature>
<sequence>MPAGPSLYDMLLGHIGGEPLHAYDDRTLEFMSVQQNVQRVLNTRAGALKHLPEYGLPDLSEIYRALPASASLLQAQMEATLLKYEPRIRAIDVDVLPNDDPGMVMSFEMTCHLRKSGLVRFGTYFEPRGRVLLMRRQPEGC</sequence>
<dbReference type="NCBIfam" id="TIGR03357">
    <property type="entry name" value="VI_zyme"/>
    <property type="match status" value="1"/>
</dbReference>
<proteinExistence type="predicted"/>
<dbReference type="InterPro" id="IPR017737">
    <property type="entry name" value="TssE1-like"/>
</dbReference>
<evidence type="ECO:0000313" key="3">
    <source>
        <dbReference type="Proteomes" id="UP000060277"/>
    </source>
</evidence>
<dbReference type="SUPFAM" id="SSF160719">
    <property type="entry name" value="gpW/gp25-like"/>
    <property type="match status" value="1"/>
</dbReference>
<organism evidence="2 3">
    <name type="scientific">Pandoraea norimbergensis</name>
    <dbReference type="NCBI Taxonomy" id="93219"/>
    <lineage>
        <taxon>Bacteria</taxon>
        <taxon>Pseudomonadati</taxon>
        <taxon>Pseudomonadota</taxon>
        <taxon>Betaproteobacteria</taxon>
        <taxon>Burkholderiales</taxon>
        <taxon>Burkholderiaceae</taxon>
        <taxon>Pandoraea</taxon>
    </lineage>
</organism>
<dbReference type="Pfam" id="PF04965">
    <property type="entry name" value="GPW_gp25"/>
    <property type="match status" value="1"/>
</dbReference>
<reference evidence="3" key="1">
    <citation type="submission" date="2015-12" db="EMBL/GenBank/DDBJ databases">
        <title>Complete genome sequence of Pandoraea norimbergensis DSM 11628.</title>
        <authorList>
            <person name="Ee R."/>
            <person name="Lim Y.-L."/>
            <person name="Yong D."/>
            <person name="Yin W.-F."/>
            <person name="Chan K.-G."/>
        </authorList>
    </citation>
    <scope>NUCLEOTIDE SEQUENCE [LARGE SCALE GENOMIC DNA]</scope>
    <source>
        <strain evidence="3">DSM 11628</strain>
    </source>
</reference>
<name>A0ABM5WQW0_9BURK</name>
<protein>
    <submittedName>
        <fullName evidence="2">Type VI secretion protein</fullName>
    </submittedName>
</protein>
<evidence type="ECO:0000259" key="1">
    <source>
        <dbReference type="Pfam" id="PF04965"/>
    </source>
</evidence>
<dbReference type="Gene3D" id="3.10.450.40">
    <property type="match status" value="1"/>
</dbReference>
<accession>A0ABM5WQW0</accession>
<gene>
    <name evidence="2" type="ORF">AT302_26820</name>
</gene>